<reference evidence="2 3" key="1">
    <citation type="submission" date="2015-12" db="EMBL/GenBank/DDBJ databases">
        <title>Intraspecies pangenome expansion in the marine bacterium Alteromonas.</title>
        <authorList>
            <person name="Lopez-Perez M."/>
            <person name="Rodriguez-Valera F."/>
        </authorList>
    </citation>
    <scope>NUCLEOTIDE SEQUENCE [LARGE SCALE GENOMIC DNA]</scope>
    <source>
        <strain evidence="2 3">LMG 21861</strain>
    </source>
</reference>
<proteinExistence type="predicted"/>
<dbReference type="Proteomes" id="UP000056750">
    <property type="component" value="Chromosome"/>
</dbReference>
<dbReference type="RefSeq" id="WP_057789585.1">
    <property type="nucleotide sequence ID" value="NZ_CANLMS010000011.1"/>
</dbReference>
<dbReference type="EMBL" id="CP013926">
    <property type="protein sequence ID" value="AMJ75588.1"/>
    <property type="molecule type" value="Genomic_DNA"/>
</dbReference>
<keyword evidence="1" id="KW-0732">Signal</keyword>
<keyword evidence="3" id="KW-1185">Reference proteome</keyword>
<name>A0ABM7D6L7_9ALTE</name>
<feature type="chain" id="PRO_5045782628" description="Porin" evidence="1">
    <location>
        <begin position="40"/>
        <end position="471"/>
    </location>
</feature>
<evidence type="ECO:0008006" key="4">
    <source>
        <dbReference type="Google" id="ProtNLM"/>
    </source>
</evidence>
<evidence type="ECO:0000256" key="1">
    <source>
        <dbReference type="SAM" id="SignalP"/>
    </source>
</evidence>
<gene>
    <name evidence="2" type="ORF">AVL57_17420</name>
</gene>
<sequence length="471" mass="51295">MLENNQLQQATSRPNSKIAGLSVLASAILAAMAPSLVGAQELSESKPMYVPPSEPNEFLDGRVQVNFLAMQNYQAIQAKDGAFRPEDETQSDGFGRLRVNLMFKFKITDNITADIDIAEEPNDFGNNGDRDFSFHQDFAGIEFDMFGLTGYEKENSSLILRVGNIGASPFQFKGFQDGADNQGNALIGNGINDYATAENGIQLSYTETFDSGILRSYNVAGHMTTSSFGEAFQEDRGYNYRLQGTLEFKGGFKAGLNVFQANQGDQLVFTDGVASLDGVTTTNYRFGDGENYNFSASASSERDTHVGALPGLNQSIMQLNLAYQPSDQTSVIVMLGKASDDYTFADSDGNAVAGITYFGTDGVLDPAGTTFDSNQVIEGDSSVQYWALEAQQYILPEKLYVAARYAESENTSDLIEQTDNDVTRLQVSAGYWINDRTLWKVEYVNQEEGANSGGQIGTGFDGITSEISVKF</sequence>
<dbReference type="SUPFAM" id="SSF56935">
    <property type="entry name" value="Porins"/>
    <property type="match status" value="1"/>
</dbReference>
<protein>
    <recommendedName>
        <fullName evidence="4">Porin</fullName>
    </recommendedName>
</protein>
<feature type="signal peptide" evidence="1">
    <location>
        <begin position="1"/>
        <end position="39"/>
    </location>
</feature>
<evidence type="ECO:0000313" key="3">
    <source>
        <dbReference type="Proteomes" id="UP000056750"/>
    </source>
</evidence>
<evidence type="ECO:0000313" key="2">
    <source>
        <dbReference type="EMBL" id="AMJ75588.1"/>
    </source>
</evidence>
<accession>A0ABM7D6L7</accession>
<organism evidence="2 3">
    <name type="scientific">Alteromonas stellipolaris</name>
    <dbReference type="NCBI Taxonomy" id="233316"/>
    <lineage>
        <taxon>Bacteria</taxon>
        <taxon>Pseudomonadati</taxon>
        <taxon>Pseudomonadota</taxon>
        <taxon>Gammaproteobacteria</taxon>
        <taxon>Alteromonadales</taxon>
        <taxon>Alteromonadaceae</taxon>
        <taxon>Alteromonas/Salinimonas group</taxon>
        <taxon>Alteromonas</taxon>
    </lineage>
</organism>